<dbReference type="GO" id="GO:0003677">
    <property type="term" value="F:DNA binding"/>
    <property type="evidence" value="ECO:0007669"/>
    <property type="project" value="UniProtKB-KW"/>
</dbReference>
<reference evidence="8 9" key="1">
    <citation type="submission" date="2024-04" db="EMBL/GenBank/DDBJ databases">
        <authorList>
            <person name="Fracassetti M."/>
        </authorList>
    </citation>
    <scope>NUCLEOTIDE SEQUENCE [LARGE SCALE GENOMIC DNA]</scope>
</reference>
<dbReference type="EMBL" id="OZ034821">
    <property type="protein sequence ID" value="CAL1408815.1"/>
    <property type="molecule type" value="Genomic_DNA"/>
</dbReference>
<feature type="compositionally biased region" description="Low complexity" evidence="6">
    <location>
        <begin position="349"/>
        <end position="358"/>
    </location>
</feature>
<evidence type="ECO:0000256" key="6">
    <source>
        <dbReference type="SAM" id="MobiDB-lite"/>
    </source>
</evidence>
<evidence type="ECO:0000313" key="9">
    <source>
        <dbReference type="Proteomes" id="UP001497516"/>
    </source>
</evidence>
<dbReference type="Gene3D" id="2.40.330.10">
    <property type="entry name" value="DNA-binding pseudobarrel domain"/>
    <property type="match status" value="2"/>
</dbReference>
<accession>A0AAV2GH85</accession>
<dbReference type="CDD" id="cd10017">
    <property type="entry name" value="B3_DNA"/>
    <property type="match status" value="2"/>
</dbReference>
<keyword evidence="5" id="KW-0539">Nucleus</keyword>
<dbReference type="Proteomes" id="UP001497516">
    <property type="component" value="Chromosome 8"/>
</dbReference>
<feature type="domain" description="TF-B3" evidence="7">
    <location>
        <begin position="372"/>
        <end position="465"/>
    </location>
</feature>
<keyword evidence="2" id="KW-0805">Transcription regulation</keyword>
<evidence type="ECO:0000256" key="1">
    <source>
        <dbReference type="ARBA" id="ARBA00004123"/>
    </source>
</evidence>
<dbReference type="AlphaFoldDB" id="A0AAV2GH85"/>
<feature type="region of interest" description="Disordered" evidence="6">
    <location>
        <begin position="201"/>
        <end position="247"/>
    </location>
</feature>
<keyword evidence="3" id="KW-0238">DNA-binding</keyword>
<sequence length="465" mass="51606">MVHFLKHLTEETLALKKLLIPPEFVSNCGKVNLTNPVVLEPTVGDVLEVEVELYEDASGFWLRNGWQELVVQYSLSQGHYLVFEYKSRSRFKLVMLGANGLNLEFPASSFVNIGPNGNQVVPEAVEEEITVNTDSVEFLGTSLAKDTNSYNNGGGGRQQAQLQSGENAKLNEFTSAGKRRTYVGGKRKANLVASQKNRVLLSSKRKRTDGRGKRKANLVASRKNRGEPVAKRLFGGHNTKRKENQDFVESAEAEDYIDANFMEYLGFVEEMNNNNGDDVGQPQHPQSAENASQNEFMSARKRTRVHGGENMKVNQEAPRTYGDTGSPSGRENAETSHIPSMAEQEASERPSSSRCSRPTTKTLDGFNSQPGFLKVIVTESSLANKGLLMQGGMIERHIKAWNGKMVALQVEQETWPVKITTCNGVPTLFKGWLPFARHHSLKAGDTLTFMPTETEDLISVHILRC</sequence>
<name>A0AAV2GH85_9ROSI</name>
<feature type="compositionally biased region" description="Basic residues" evidence="6">
    <location>
        <begin position="203"/>
        <end position="216"/>
    </location>
</feature>
<feature type="domain" description="TF-B3" evidence="7">
    <location>
        <begin position="3"/>
        <end position="99"/>
    </location>
</feature>
<dbReference type="InterPro" id="IPR003340">
    <property type="entry name" value="B3_DNA-bd"/>
</dbReference>
<evidence type="ECO:0000259" key="7">
    <source>
        <dbReference type="PROSITE" id="PS50863"/>
    </source>
</evidence>
<dbReference type="PANTHER" id="PTHR31920">
    <property type="entry name" value="B3 DOMAIN-CONTAINING"/>
    <property type="match status" value="1"/>
</dbReference>
<dbReference type="InterPro" id="IPR050655">
    <property type="entry name" value="Plant_B3_domain"/>
</dbReference>
<dbReference type="InterPro" id="IPR015300">
    <property type="entry name" value="DNA-bd_pseudobarrel_sf"/>
</dbReference>
<keyword evidence="4" id="KW-0804">Transcription</keyword>
<evidence type="ECO:0000256" key="2">
    <source>
        <dbReference type="ARBA" id="ARBA00023015"/>
    </source>
</evidence>
<dbReference type="Pfam" id="PF02362">
    <property type="entry name" value="B3"/>
    <property type="match status" value="2"/>
</dbReference>
<comment type="subcellular location">
    <subcellularLocation>
        <location evidence="1">Nucleus</location>
    </subcellularLocation>
</comment>
<gene>
    <name evidence="8" type="ORF">LTRI10_LOCUS48379</name>
</gene>
<organism evidence="8 9">
    <name type="scientific">Linum trigynum</name>
    <dbReference type="NCBI Taxonomy" id="586398"/>
    <lineage>
        <taxon>Eukaryota</taxon>
        <taxon>Viridiplantae</taxon>
        <taxon>Streptophyta</taxon>
        <taxon>Embryophyta</taxon>
        <taxon>Tracheophyta</taxon>
        <taxon>Spermatophyta</taxon>
        <taxon>Magnoliopsida</taxon>
        <taxon>eudicotyledons</taxon>
        <taxon>Gunneridae</taxon>
        <taxon>Pentapetalae</taxon>
        <taxon>rosids</taxon>
        <taxon>fabids</taxon>
        <taxon>Malpighiales</taxon>
        <taxon>Linaceae</taxon>
        <taxon>Linum</taxon>
    </lineage>
</organism>
<feature type="region of interest" description="Disordered" evidence="6">
    <location>
        <begin position="272"/>
        <end position="364"/>
    </location>
</feature>
<evidence type="ECO:0000256" key="3">
    <source>
        <dbReference type="ARBA" id="ARBA00023125"/>
    </source>
</evidence>
<keyword evidence="9" id="KW-1185">Reference proteome</keyword>
<dbReference type="GO" id="GO:0005634">
    <property type="term" value="C:nucleus"/>
    <property type="evidence" value="ECO:0007669"/>
    <property type="project" value="UniProtKB-SubCell"/>
</dbReference>
<feature type="region of interest" description="Disordered" evidence="6">
    <location>
        <begin position="147"/>
        <end position="166"/>
    </location>
</feature>
<dbReference type="PROSITE" id="PS50863">
    <property type="entry name" value="B3"/>
    <property type="match status" value="2"/>
</dbReference>
<evidence type="ECO:0000256" key="5">
    <source>
        <dbReference type="ARBA" id="ARBA00023242"/>
    </source>
</evidence>
<proteinExistence type="predicted"/>
<dbReference type="SMART" id="SM01019">
    <property type="entry name" value="B3"/>
    <property type="match status" value="2"/>
</dbReference>
<feature type="compositionally biased region" description="Polar residues" evidence="6">
    <location>
        <begin position="283"/>
        <end position="296"/>
    </location>
</feature>
<protein>
    <recommendedName>
        <fullName evidence="7">TF-B3 domain-containing protein</fullName>
    </recommendedName>
</protein>
<dbReference type="PANTHER" id="PTHR31920:SF108">
    <property type="entry name" value="B3 DOMAIN-CONTAINING TRANSCRIPTION FACTOR VRN1-LIKE"/>
    <property type="match status" value="1"/>
</dbReference>
<evidence type="ECO:0000313" key="8">
    <source>
        <dbReference type="EMBL" id="CAL1408815.1"/>
    </source>
</evidence>
<evidence type="ECO:0000256" key="4">
    <source>
        <dbReference type="ARBA" id="ARBA00023163"/>
    </source>
</evidence>
<dbReference type="SUPFAM" id="SSF101936">
    <property type="entry name" value="DNA-binding pseudobarrel domain"/>
    <property type="match status" value="2"/>
</dbReference>